<dbReference type="Gene3D" id="3.40.50.720">
    <property type="entry name" value="NAD(P)-binding Rossmann-like Domain"/>
    <property type="match status" value="1"/>
</dbReference>
<protein>
    <submittedName>
        <fullName evidence="1">Uncharacterized protein</fullName>
    </submittedName>
</protein>
<name>A0A6C0QTQ1_9BACL</name>
<organism evidence="1 2">
    <name type="scientific">Paenibacillus larvae subsp. larvae</name>
    <dbReference type="NCBI Taxonomy" id="147375"/>
    <lineage>
        <taxon>Bacteria</taxon>
        <taxon>Bacillati</taxon>
        <taxon>Bacillota</taxon>
        <taxon>Bacilli</taxon>
        <taxon>Bacillales</taxon>
        <taxon>Paenibacillaceae</taxon>
        <taxon>Paenibacillus</taxon>
    </lineage>
</organism>
<dbReference type="SUPFAM" id="SSF51735">
    <property type="entry name" value="NAD(P)-binding Rossmann-fold domains"/>
    <property type="match status" value="1"/>
</dbReference>
<accession>A0A6C0QTQ1</accession>
<evidence type="ECO:0000313" key="1">
    <source>
        <dbReference type="EMBL" id="QHZ52119.1"/>
    </source>
</evidence>
<dbReference type="InterPro" id="IPR036291">
    <property type="entry name" value="NAD(P)-bd_dom_sf"/>
</dbReference>
<proteinExistence type="predicted"/>
<sequence length="53" mass="5961">MEKLKIGVIGSGSISQMYLQSYVNNEYADLVTVSDLNGKRERPKSCPKISEWP</sequence>
<dbReference type="AlphaFoldDB" id="A0A6C0QTQ1"/>
<gene>
    <name evidence="1" type="ORF">ERICV_03003</name>
</gene>
<reference evidence="1 2" key="1">
    <citation type="journal article" date="2020" name="Int. J. Med. Microbiol.">
        <title>Discovery of Paenibacillus larvae ERIC V: Phenotypic and genomic comparison to genotypes ERIC I-IV reveal different inventories of virulence factors which correlate with epidemiological prevalences of American Foulbrood.</title>
        <authorList>
            <person name="Beims H."/>
            <person name="Bunk B."/>
            <person name="Erler S."/>
            <person name="Mohr K.I."/>
            <person name="Sproer C."/>
            <person name="Pradella S."/>
            <person name="Gunther G."/>
            <person name="Rohde M."/>
            <person name="von der Ohe W."/>
            <person name="Steinert M."/>
        </authorList>
    </citation>
    <scope>NUCLEOTIDE SEQUENCE [LARGE SCALE GENOMIC DNA]</scope>
    <source>
        <strain evidence="1">Eric_V</strain>
    </source>
</reference>
<evidence type="ECO:0000313" key="2">
    <source>
        <dbReference type="Proteomes" id="UP000464330"/>
    </source>
</evidence>
<dbReference type="Proteomes" id="UP000464330">
    <property type="component" value="Chromosome"/>
</dbReference>
<dbReference type="RefSeq" id="WP_024093912.1">
    <property type="nucleotide sequence ID" value="NZ_CP019651.1"/>
</dbReference>
<dbReference type="EMBL" id="CP019717">
    <property type="protein sequence ID" value="QHZ52119.1"/>
    <property type="molecule type" value="Genomic_DNA"/>
</dbReference>